<feature type="repeat" description="TPR" evidence="3">
    <location>
        <begin position="864"/>
        <end position="897"/>
    </location>
</feature>
<accession>A0A7C9MM85</accession>
<keyword evidence="2 3" id="KW-0802">TPR repeat</keyword>
<dbReference type="SMART" id="SM00028">
    <property type="entry name" value="TPR"/>
    <property type="match status" value="9"/>
</dbReference>
<dbReference type="EMBL" id="WVUD01000030">
    <property type="protein sequence ID" value="MYL84373.1"/>
    <property type="molecule type" value="Genomic_DNA"/>
</dbReference>
<dbReference type="InterPro" id="IPR011250">
    <property type="entry name" value="OMP/PagP_B-barrel"/>
</dbReference>
<reference evidence="5 6" key="1">
    <citation type="submission" date="2020-01" db="EMBL/GenBank/DDBJ databases">
        <title>Genome sequence of Desulfovibrio aerotolerans DSM 16695(T).</title>
        <authorList>
            <person name="Karnachuk O."/>
            <person name="Avakyan M."/>
            <person name="Mardanov A."/>
            <person name="Kadnikov V."/>
            <person name="Ravin N."/>
        </authorList>
    </citation>
    <scope>NUCLEOTIDE SEQUENCE [LARGE SCALE GENOMIC DNA]</scope>
    <source>
        <strain evidence="5 6">DSM 16695</strain>
    </source>
</reference>
<dbReference type="PROSITE" id="PS50005">
    <property type="entry name" value="TPR"/>
    <property type="match status" value="1"/>
</dbReference>
<proteinExistence type="predicted"/>
<keyword evidence="6" id="KW-1185">Reference proteome</keyword>
<dbReference type="PANTHER" id="PTHR45586:SF1">
    <property type="entry name" value="LIPOPOLYSACCHARIDE ASSEMBLY PROTEIN B"/>
    <property type="match status" value="1"/>
</dbReference>
<gene>
    <name evidence="5" type="ORF">GTA51_14690</name>
</gene>
<evidence type="ECO:0000256" key="3">
    <source>
        <dbReference type="PROSITE-ProRule" id="PRU00339"/>
    </source>
</evidence>
<feature type="signal peptide" evidence="4">
    <location>
        <begin position="1"/>
        <end position="22"/>
    </location>
</feature>
<dbReference type="InterPro" id="IPR011990">
    <property type="entry name" value="TPR-like_helical_dom_sf"/>
</dbReference>
<comment type="caution">
    <text evidence="5">The sequence shown here is derived from an EMBL/GenBank/DDBJ whole genome shotgun (WGS) entry which is preliminary data.</text>
</comment>
<dbReference type="Gene3D" id="1.25.40.10">
    <property type="entry name" value="Tetratricopeptide repeat domain"/>
    <property type="match status" value="5"/>
</dbReference>
<name>A0A7C9MM85_9BACT</name>
<dbReference type="Pfam" id="PF14559">
    <property type="entry name" value="TPR_19"/>
    <property type="match status" value="1"/>
</dbReference>
<sequence length="1621" mass="174293">MVLKGIILAMALALATPTTALAAEASVVTLLRQSQQAAALGQLEQAMALVTQAMAQDPAYPPLWNQKATLQLRTKDYAGAAETLAVALKVEPNNPETNILTLAALLRLDEKAGGKDPALARYAAGISEDVAATLVLDLLGKPGTRTDLKRFLSVWNPASAQGKKAATLLAGYAAGDHAAMEALAGAAPGSAPKDVLGALQFYAGKDMLAQKRLDLAQKLLEQAGANGYDRVAVAGELGWVRYNQGDTAAAADIWEKDWRNAPDVGRWAAWIADARLASKDYKRAADFLEKSLQFDPQNPVLQGQYILSLSASGQGEAASQFETGLAGAADQDGLNFGKALVAWHNGAYDEAAASLTRIKNRKLFRDQFIELANLMVARIGQSGDTPRLVAAVRELVAGTDLKAPVMRDIGWRMWAGRRYDTALAFWKEALADGLGSEDPLVARVVPLLIEQGKTGEALALLKTQAPDVSVLGLAWSLAAQNRWDLVGKVVAGAPAGPYTDLLAAMSGLQNGQVPLALEKLRTLAALGATGLGQVSVSGFNADGRLVKGTLSPTLARELYLRIAQTLAAQEIVDGFFFLTPPAWATGIPPKALAAVQTEAGKALWRANRFSEAATFLTAAIAADPGQNQARLYLALVKKRQGQTAEADALLAQAIAGASPFDRDYALGEFAFLDGDMTKALTHFQGCVALAPGDDVMRMRVISLLTAENRFAEARQYAAWYENKVAKKDRAVFATAAVVRLELGNPAGAEALYRTLLAERPDSPDYLSGLGRALNRQNQFARTVDAVSAAYAASADPVLGSILCEALMGLGRYTEVVQQAEIGLARHPADKELLRHAAEASEFSKELAAGEGYVRRSLALEPDSLTMQNMLGRVLLDQEKFPEAKEQFEALLAKNPRQLSSLRGLLSVYQLTGKAGEAHKVAKTLLEIAPDDASVRLKFAIAAAADHDFRPAYPTLEKLRAFGPDSAVLSLYYADVRDTEAPGKVRLSQVAEHIQAVAARGGTFLSVDELTSRPVGEAALGQPAAGTGPSVVLLIDRTDAGVLEKIDALLAAAGGKAVLIVGGESLTTATPYLPDAAQVARLVGTGRWSLALTDHNPPSVPAGGGQKISLWYAAGADPAAAGGQDAAARLTARLHALDPKGQILGQTRPVFFYPGGSAPDELLTADAAPYDTVVATTFPVAFELSPEGYWTPVANPRQTASKAVSPAMDAAALDIWLNEANPMHQVSLELAKVYSWHEQVGQAENYFKEAAERKVNPADLTYNQAVNAYYGYDDPVAMELARKAVALAPDSLRASEQLYRAELRVRPKAEAIATTWWDSDNRRYYWYGLGGNVHVREDFVVYTKVGGVEWSIESYQRRGQILTAFANTAENGTVSAEDLYSIANARYSQTLTGQDLTVGGRWFFHPEYWLELQGQLTATTGGPGTWANAQATLHGPLAPKGAKIDGTWDLQVANERIDTVEAISDQIMANRVSLFTHNRILDFWDLFVNAHGISRTDGNNTASIDGRLLRRLTEYPLFSLGYAFQFANSDRNPIQYWAPQNLATHLAYGSFGYSPTRWFTINGSLGYGTSSDRNNSWRQVWRANAGMDITMQDRLKLSVKYSYFSTADYNLNEAWAGITYTF</sequence>
<keyword evidence="1" id="KW-0677">Repeat</keyword>
<evidence type="ECO:0000256" key="4">
    <source>
        <dbReference type="SAM" id="SignalP"/>
    </source>
</evidence>
<feature type="chain" id="PRO_5029015170" evidence="4">
    <location>
        <begin position="23"/>
        <end position="1621"/>
    </location>
</feature>
<protein>
    <submittedName>
        <fullName evidence="5">Tetratricopeptide repeat protein</fullName>
    </submittedName>
</protein>
<dbReference type="OrthoDB" id="5436718at2"/>
<dbReference type="Pfam" id="PF13432">
    <property type="entry name" value="TPR_16"/>
    <property type="match status" value="3"/>
</dbReference>
<evidence type="ECO:0000313" key="5">
    <source>
        <dbReference type="EMBL" id="MYL84373.1"/>
    </source>
</evidence>
<dbReference type="SUPFAM" id="SSF48452">
    <property type="entry name" value="TPR-like"/>
    <property type="match status" value="4"/>
</dbReference>
<evidence type="ECO:0000256" key="2">
    <source>
        <dbReference type="ARBA" id="ARBA00022803"/>
    </source>
</evidence>
<dbReference type="InterPro" id="IPR051012">
    <property type="entry name" value="CellSynth/LPSAsmb/PSIAsmb"/>
</dbReference>
<dbReference type="PANTHER" id="PTHR45586">
    <property type="entry name" value="TPR REPEAT-CONTAINING PROTEIN PA4667"/>
    <property type="match status" value="1"/>
</dbReference>
<dbReference type="Proteomes" id="UP000482487">
    <property type="component" value="Unassembled WGS sequence"/>
</dbReference>
<dbReference type="InterPro" id="IPR019734">
    <property type="entry name" value="TPR_rpt"/>
</dbReference>
<evidence type="ECO:0000313" key="6">
    <source>
        <dbReference type="Proteomes" id="UP000482487"/>
    </source>
</evidence>
<dbReference type="RefSeq" id="WP_160962337.1">
    <property type="nucleotide sequence ID" value="NZ_WVUD01000030.1"/>
</dbReference>
<keyword evidence="4" id="KW-0732">Signal</keyword>
<organism evidence="5 6">
    <name type="scientific">Solidesulfovibrio aerotolerans</name>
    <dbReference type="NCBI Taxonomy" id="295255"/>
    <lineage>
        <taxon>Bacteria</taxon>
        <taxon>Pseudomonadati</taxon>
        <taxon>Thermodesulfobacteriota</taxon>
        <taxon>Desulfovibrionia</taxon>
        <taxon>Desulfovibrionales</taxon>
        <taxon>Desulfovibrionaceae</taxon>
        <taxon>Solidesulfovibrio</taxon>
    </lineage>
</organism>
<evidence type="ECO:0000256" key="1">
    <source>
        <dbReference type="ARBA" id="ARBA00022737"/>
    </source>
</evidence>
<dbReference type="SUPFAM" id="SSF56925">
    <property type="entry name" value="OMPA-like"/>
    <property type="match status" value="1"/>
</dbReference>